<dbReference type="SUPFAM" id="SSF51735">
    <property type="entry name" value="NAD(P)-binding Rossmann-fold domains"/>
    <property type="match status" value="1"/>
</dbReference>
<dbReference type="Pfam" id="PF00106">
    <property type="entry name" value="adh_short"/>
    <property type="match status" value="1"/>
</dbReference>
<dbReference type="PIRSF" id="PIRSF000126">
    <property type="entry name" value="11-beta-HSD1"/>
    <property type="match status" value="1"/>
</dbReference>
<gene>
    <name evidence="3" type="ORF">EYC98_00365</name>
</gene>
<comment type="similarity">
    <text evidence="1">Belongs to the short-chain dehydrogenases/reductases (SDR) family.</text>
</comment>
<protein>
    <submittedName>
        <fullName evidence="3">SDR family NAD(P)-dependent oxidoreductase</fullName>
    </submittedName>
</protein>
<dbReference type="PANTHER" id="PTHR43899">
    <property type="entry name" value="RH59310P"/>
    <property type="match status" value="1"/>
</dbReference>
<dbReference type="RefSeq" id="WP_279243316.1">
    <property type="nucleotide sequence ID" value="NZ_SHNN01000001.1"/>
</dbReference>
<comment type="caution">
    <text evidence="3">The sequence shown here is derived from an EMBL/GenBank/DDBJ whole genome shotgun (WGS) entry which is preliminary data.</text>
</comment>
<reference evidence="3" key="1">
    <citation type="submission" date="2019-02" db="EMBL/GenBank/DDBJ databases">
        <authorList>
            <person name="Li S.-H."/>
        </authorList>
    </citation>
    <scope>NUCLEOTIDE SEQUENCE</scope>
    <source>
        <strain evidence="3">IMCC14734</strain>
    </source>
</reference>
<evidence type="ECO:0000313" key="3">
    <source>
        <dbReference type="EMBL" id="MCX2979314.1"/>
    </source>
</evidence>
<dbReference type="InterPro" id="IPR002347">
    <property type="entry name" value="SDR_fam"/>
</dbReference>
<evidence type="ECO:0000313" key="4">
    <source>
        <dbReference type="Proteomes" id="UP001143362"/>
    </source>
</evidence>
<organism evidence="3 4">
    <name type="scientific">Candidatus Litorirhabdus singularis</name>
    <dbReference type="NCBI Taxonomy" id="2518993"/>
    <lineage>
        <taxon>Bacteria</taxon>
        <taxon>Pseudomonadati</taxon>
        <taxon>Pseudomonadota</taxon>
        <taxon>Gammaproteobacteria</taxon>
        <taxon>Cellvibrionales</taxon>
        <taxon>Halieaceae</taxon>
        <taxon>Candidatus Litorirhabdus</taxon>
    </lineage>
</organism>
<dbReference type="InterPro" id="IPR051019">
    <property type="entry name" value="VLCFA-Steroid_DH"/>
</dbReference>
<evidence type="ECO:0000256" key="2">
    <source>
        <dbReference type="ARBA" id="ARBA00023002"/>
    </source>
</evidence>
<keyword evidence="2" id="KW-0560">Oxidoreductase</keyword>
<accession>A0ABT3TAJ5</accession>
<sequence>MGTLCEKYGGWALVTGGSQGIGKGFARRLAAEGFDVVLTARRQEILDATALELREEFGVQTRTLALDMTQGGAIEQIFEAVKDLEIGFLVNNVAFSKPAPFLDLSSGNISKQVYVNVEIVAQLSSHFGRQMRERDRGAIINVSSRTGEIAMPYFAMYCATKSFISILTESLWFELKNTQVDVLVVKPDQTATEGYLAKNPTIWGDAGIQTVEECIEESISALGTYAGWLTWPKSRDDVAELRAMPLEEAITRNGEGMLSVFTEQLGAG</sequence>
<dbReference type="EMBL" id="SHNN01000001">
    <property type="protein sequence ID" value="MCX2979314.1"/>
    <property type="molecule type" value="Genomic_DNA"/>
</dbReference>
<dbReference type="PANTHER" id="PTHR43899:SF13">
    <property type="entry name" value="RH59310P"/>
    <property type="match status" value="1"/>
</dbReference>
<dbReference type="Gene3D" id="3.40.50.720">
    <property type="entry name" value="NAD(P)-binding Rossmann-like Domain"/>
    <property type="match status" value="1"/>
</dbReference>
<dbReference type="InterPro" id="IPR036291">
    <property type="entry name" value="NAD(P)-bd_dom_sf"/>
</dbReference>
<evidence type="ECO:0000256" key="1">
    <source>
        <dbReference type="ARBA" id="ARBA00006484"/>
    </source>
</evidence>
<dbReference type="PRINTS" id="PR00081">
    <property type="entry name" value="GDHRDH"/>
</dbReference>
<proteinExistence type="inferred from homology"/>
<keyword evidence="4" id="KW-1185">Reference proteome</keyword>
<name>A0ABT3TAJ5_9GAMM</name>
<dbReference type="Proteomes" id="UP001143362">
    <property type="component" value="Unassembled WGS sequence"/>
</dbReference>